<evidence type="ECO:0000313" key="2">
    <source>
        <dbReference type="Proteomes" id="UP001321445"/>
    </source>
</evidence>
<dbReference type="EMBL" id="AP027370">
    <property type="protein sequence ID" value="BDY11993.1"/>
    <property type="molecule type" value="Genomic_DNA"/>
</dbReference>
<dbReference type="Proteomes" id="UP001321445">
    <property type="component" value="Chromosome"/>
</dbReference>
<organism evidence="1 2">
    <name type="scientific">Hydrogenimonas cancrithermarum</name>
    <dbReference type="NCBI Taxonomy" id="2993563"/>
    <lineage>
        <taxon>Bacteria</taxon>
        <taxon>Pseudomonadati</taxon>
        <taxon>Campylobacterota</taxon>
        <taxon>Epsilonproteobacteria</taxon>
        <taxon>Campylobacterales</taxon>
        <taxon>Hydrogenimonadaceae</taxon>
        <taxon>Hydrogenimonas</taxon>
    </lineage>
</organism>
<dbReference type="RefSeq" id="WP_286337208.1">
    <property type="nucleotide sequence ID" value="NZ_AP027370.1"/>
</dbReference>
<protein>
    <recommendedName>
        <fullName evidence="3">Fimbrial assembly protein</fullName>
    </recommendedName>
</protein>
<name>A0ABM8FK23_9BACT</name>
<reference evidence="1 2" key="1">
    <citation type="submission" date="2023-03" db="EMBL/GenBank/DDBJ databases">
        <title>Description of Hydrogenimonas sp. ISO32.</title>
        <authorList>
            <person name="Mino S."/>
            <person name="Fukazawa S."/>
            <person name="Sawabe T."/>
        </authorList>
    </citation>
    <scope>NUCLEOTIDE SEQUENCE [LARGE SCALE GENOMIC DNA]</scope>
    <source>
        <strain evidence="1 2">ISO32</strain>
    </source>
</reference>
<keyword evidence="2" id="KW-1185">Reference proteome</keyword>
<sequence>MFKASRETLENENIGFQKIVSINAYQNVYYQFVNNALQKIDKLQYDKRNFVISTLDSKDFISSIIEISVNIPPEDLQDAIELKAYDDLGLDQAVEYIIRYIEIPGQKTEKMRSFHVFVAEPEVVQDVFDPIRQQVKYIDYIYPKPYLIQNIYERNILESYGVHGYLYFQKEDAFLALFRDGEYLYSKSLKYSFENIYERFCELHGERVDEEAFYDMLQNEGLKTSNFDYQDHLMKLFSEIFLYVNDILIYAKRAFEIEKIDMFYTGSETGPVLGLNEYAHTYLGIESSDFDFDYEMEKGEWYVDQFHYLGVLEAIKDIEGEESPNFTLFFRPPPFVARRSGQFIITTAATVVLALSLPVYNYTYDTYVKITNDKLKKEEKRLNTLVSSIKKEIGTLKKQKSEILSKIKDENDLFETKKKILAAIYDKKVNYPMKAKTIVSFGNDMSKFDVKVTKVFDEDNTFTLSLFSRSEKKITQFIKYLTDKYERKIHTDIDKIYKDEKSGIYHGDLKVTVL</sequence>
<evidence type="ECO:0000313" key="1">
    <source>
        <dbReference type="EMBL" id="BDY11993.1"/>
    </source>
</evidence>
<accession>A0ABM8FK23</accession>
<gene>
    <name evidence="1" type="ORF">HCR_03050</name>
</gene>
<evidence type="ECO:0008006" key="3">
    <source>
        <dbReference type="Google" id="ProtNLM"/>
    </source>
</evidence>
<proteinExistence type="predicted"/>